<name>A0A840TPI6_9BACT</name>
<evidence type="ECO:0000313" key="1">
    <source>
        <dbReference type="EMBL" id="MBB5285681.1"/>
    </source>
</evidence>
<comment type="caution">
    <text evidence="1">The sequence shown here is derived from an EMBL/GenBank/DDBJ whole genome shotgun (WGS) entry which is preliminary data.</text>
</comment>
<dbReference type="EMBL" id="JACHGF010000006">
    <property type="protein sequence ID" value="MBB5285681.1"/>
    <property type="molecule type" value="Genomic_DNA"/>
</dbReference>
<gene>
    <name evidence="1" type="ORF">HNQ92_003841</name>
</gene>
<sequence length="119" mass="13120">MQFYYAAMPTGEPLFLFGRLRYLTESSIVLSSGAELALDKITHIDRVPLLKRTLWTSLILGTATGVAAVATQASPTTTVLMMAPAISLNLHYGVKYNRRHLKRNQVGYVVDVTILPESP</sequence>
<proteinExistence type="predicted"/>
<reference evidence="1 2" key="1">
    <citation type="submission" date="2020-08" db="EMBL/GenBank/DDBJ databases">
        <title>Genomic Encyclopedia of Type Strains, Phase IV (KMG-IV): sequencing the most valuable type-strain genomes for metagenomic binning, comparative biology and taxonomic classification.</title>
        <authorList>
            <person name="Goeker M."/>
        </authorList>
    </citation>
    <scope>NUCLEOTIDE SEQUENCE [LARGE SCALE GENOMIC DNA]</scope>
    <source>
        <strain evidence="1 2">DSM 105074</strain>
    </source>
</reference>
<dbReference type="RefSeq" id="WP_184176078.1">
    <property type="nucleotide sequence ID" value="NZ_JACHGF010000006.1"/>
</dbReference>
<dbReference type="AlphaFoldDB" id="A0A840TPI6"/>
<accession>A0A840TPI6</accession>
<protein>
    <submittedName>
        <fullName evidence="1">Uncharacterized protein</fullName>
    </submittedName>
</protein>
<organism evidence="1 2">
    <name type="scientific">Rhabdobacter roseus</name>
    <dbReference type="NCBI Taxonomy" id="1655419"/>
    <lineage>
        <taxon>Bacteria</taxon>
        <taxon>Pseudomonadati</taxon>
        <taxon>Bacteroidota</taxon>
        <taxon>Cytophagia</taxon>
        <taxon>Cytophagales</taxon>
        <taxon>Cytophagaceae</taxon>
        <taxon>Rhabdobacter</taxon>
    </lineage>
</organism>
<keyword evidence="2" id="KW-1185">Reference proteome</keyword>
<evidence type="ECO:0000313" key="2">
    <source>
        <dbReference type="Proteomes" id="UP000557307"/>
    </source>
</evidence>
<dbReference type="Proteomes" id="UP000557307">
    <property type="component" value="Unassembled WGS sequence"/>
</dbReference>